<evidence type="ECO:0000313" key="6">
    <source>
        <dbReference type="EMBL" id="ERF61785.1"/>
    </source>
</evidence>
<comment type="caution">
    <text evidence="6">The sequence shown here is derived from an EMBL/GenBank/DDBJ whole genome shotgun (WGS) entry which is preliminary data.</text>
</comment>
<dbReference type="RefSeq" id="WP_021329331.1">
    <property type="nucleotide sequence ID" value="NZ_AUZJ01000005.1"/>
</dbReference>
<gene>
    <name evidence="7" type="ORF">HMPREF0860_1635</name>
    <name evidence="6" type="ORF">HMPREF1325_1371</name>
</gene>
<dbReference type="Pfam" id="PF13407">
    <property type="entry name" value="Peripla_BP_4"/>
    <property type="match status" value="1"/>
</dbReference>
<dbReference type="EMBL" id="AUZJ01000005">
    <property type="protein sequence ID" value="ERF61785.1"/>
    <property type="molecule type" value="Genomic_DNA"/>
</dbReference>
<dbReference type="CDD" id="cd19971">
    <property type="entry name" value="PBP1_ABC_sugar_binding-like"/>
    <property type="match status" value="1"/>
</dbReference>
<comment type="subcellular location">
    <subcellularLocation>
        <location evidence="1">Cell envelope</location>
    </subcellularLocation>
</comment>
<evidence type="ECO:0000256" key="3">
    <source>
        <dbReference type="ARBA" id="ARBA00022729"/>
    </source>
</evidence>
<feature type="chain" id="PRO_5004612100" evidence="4">
    <location>
        <begin position="23"/>
        <end position="315"/>
    </location>
</feature>
<reference evidence="8 9" key="1">
    <citation type="submission" date="2013-08" db="EMBL/GenBank/DDBJ databases">
        <authorList>
            <person name="Durkin A.S."/>
            <person name="Haft D.R."/>
            <person name="McCorrison J."/>
            <person name="Torralba M."/>
            <person name="Gillis M."/>
            <person name="Haft D.H."/>
            <person name="Methe B."/>
            <person name="Sutton G."/>
            <person name="Nelson K.E."/>
        </authorList>
    </citation>
    <scope>NUCLEOTIDE SEQUENCE [LARGE SCALE GENOMIC DNA]</scope>
    <source>
        <strain evidence="7 9">ATCC 35536</strain>
        <strain evidence="6 8">VPI DR56BR1116</strain>
    </source>
</reference>
<dbReference type="Gene3D" id="3.40.50.2300">
    <property type="match status" value="2"/>
</dbReference>
<sequence length="315" mass="34354">MKKRFTLMGMILFMLAAQIFSMGDKDANPSSQRKRIFGFTCMDQTNPFQITMKNAIESVVKSRGDTLIAIDGMNDQTKQNNAIEDMITRGITLLFLNPVDKNGVKPALESCKRAGVKVVVVDSGVADPQFTESFISSNNYQAGKICGEEMKKVLRKNAKIALIDNPLAESVVNRMKGLEDALAGSGITIVEQAHYSSMNAVLSTFEDFLQAHPDLDAFWGLNDDFGLIAQGVVESAGMQKQMKVFSVDGSPSAKKSIQQKKLYSTAAQSPATIGKKAAEVAYDVLAGKKVEKTYSIDTVAINQQNIAGFDVNNWQ</sequence>
<dbReference type="STRING" id="1125725.HMPREF1325_1371"/>
<evidence type="ECO:0000256" key="1">
    <source>
        <dbReference type="ARBA" id="ARBA00004196"/>
    </source>
</evidence>
<dbReference type="Proteomes" id="UP000016412">
    <property type="component" value="Unassembled WGS sequence"/>
</dbReference>
<dbReference type="PANTHER" id="PTHR46847:SF1">
    <property type="entry name" value="D-ALLOSE-BINDING PERIPLASMIC PROTEIN-RELATED"/>
    <property type="match status" value="1"/>
</dbReference>
<protein>
    <submittedName>
        <fullName evidence="6">Periplasmic-binding protein domain protein</fullName>
    </submittedName>
</protein>
<keyword evidence="9" id="KW-1185">Reference proteome</keyword>
<evidence type="ECO:0000313" key="8">
    <source>
        <dbReference type="Proteomes" id="UP000016412"/>
    </source>
</evidence>
<dbReference type="InterPro" id="IPR028082">
    <property type="entry name" value="Peripla_BP_I"/>
</dbReference>
<dbReference type="GO" id="GO:0030246">
    <property type="term" value="F:carbohydrate binding"/>
    <property type="evidence" value="ECO:0007669"/>
    <property type="project" value="UniProtKB-ARBA"/>
</dbReference>
<dbReference type="PANTHER" id="PTHR46847">
    <property type="entry name" value="D-ALLOSE-BINDING PERIPLASMIC PROTEIN-RELATED"/>
    <property type="match status" value="1"/>
</dbReference>
<name>U1GV42_TRESO</name>
<evidence type="ECO:0000259" key="5">
    <source>
        <dbReference type="Pfam" id="PF13407"/>
    </source>
</evidence>
<accession>U1GV42</accession>
<dbReference type="InterPro" id="IPR025997">
    <property type="entry name" value="SBP_2_dom"/>
</dbReference>
<comment type="similarity">
    <text evidence="2">Belongs to the bacterial solute-binding protein 2 family.</text>
</comment>
<dbReference type="AlphaFoldDB" id="U1GV42"/>
<dbReference type="eggNOG" id="COG1879">
    <property type="taxonomic scope" value="Bacteria"/>
</dbReference>
<keyword evidence="3 4" id="KW-0732">Signal</keyword>
<dbReference type="GO" id="GO:0030313">
    <property type="term" value="C:cell envelope"/>
    <property type="evidence" value="ECO:0007669"/>
    <property type="project" value="UniProtKB-SubCell"/>
</dbReference>
<evidence type="ECO:0000256" key="2">
    <source>
        <dbReference type="ARBA" id="ARBA00007639"/>
    </source>
</evidence>
<feature type="signal peptide" evidence="4">
    <location>
        <begin position="1"/>
        <end position="22"/>
    </location>
</feature>
<evidence type="ECO:0000313" key="7">
    <source>
        <dbReference type="EMBL" id="ERK05164.1"/>
    </source>
</evidence>
<organism evidence="6 8">
    <name type="scientific">Treponema socranskii subsp. socranskii VPI DR56BR1116 = ATCC 35536</name>
    <dbReference type="NCBI Taxonomy" id="1125725"/>
    <lineage>
        <taxon>Bacteria</taxon>
        <taxon>Pseudomonadati</taxon>
        <taxon>Spirochaetota</taxon>
        <taxon>Spirochaetia</taxon>
        <taxon>Spirochaetales</taxon>
        <taxon>Treponemataceae</taxon>
        <taxon>Treponema</taxon>
    </lineage>
</organism>
<dbReference type="PATRIC" id="fig|1125725.3.peg.257"/>
<evidence type="ECO:0000256" key="4">
    <source>
        <dbReference type="SAM" id="SignalP"/>
    </source>
</evidence>
<feature type="domain" description="Periplasmic binding protein" evidence="5">
    <location>
        <begin position="37"/>
        <end position="289"/>
    </location>
</feature>
<dbReference type="EMBL" id="AVQI01000001">
    <property type="protein sequence ID" value="ERK05164.1"/>
    <property type="molecule type" value="Genomic_DNA"/>
</dbReference>
<dbReference type="OrthoDB" id="9814427at2"/>
<dbReference type="SUPFAM" id="SSF53822">
    <property type="entry name" value="Periplasmic binding protein-like I"/>
    <property type="match status" value="1"/>
</dbReference>
<dbReference type="Proteomes" id="UP000016646">
    <property type="component" value="Unassembled WGS sequence"/>
</dbReference>
<evidence type="ECO:0000313" key="9">
    <source>
        <dbReference type="Proteomes" id="UP000016646"/>
    </source>
</evidence>
<proteinExistence type="inferred from homology"/>